<keyword evidence="2" id="KW-0012">Acyltransferase</keyword>
<dbReference type="InterPro" id="IPR016181">
    <property type="entry name" value="Acyl_CoA_acyltransferase"/>
</dbReference>
<dbReference type="AlphaFoldDB" id="A0A942UZF5"/>
<dbReference type="SUPFAM" id="SSF55729">
    <property type="entry name" value="Acyl-CoA N-acyltransferases (Nat)"/>
    <property type="match status" value="1"/>
</dbReference>
<comment type="caution">
    <text evidence="5">The sequence shown here is derived from an EMBL/GenBank/DDBJ whole genome shotgun (WGS) entry which is preliminary data.</text>
</comment>
<sequence length="181" mass="21084">MLKGKLINLRLVEEGDLDEIYRLNSDISQRGEYWHYSLQTRGSLKKRYADTGLWNNDYGTMLITDKDDRIVGDITYFKGLWYMPGYEVGYQIFRKEDRGKGYVSEALKIFTAYLFASKDINRLEIELAQGNIGSRRVAEKCGFKYEGLKRGANYKNGKYENCELLGLLREECPSLEEVIER</sequence>
<protein>
    <submittedName>
        <fullName evidence="5">GNAT family N-acetyltransferase</fullName>
    </submittedName>
</protein>
<evidence type="ECO:0000256" key="2">
    <source>
        <dbReference type="ARBA" id="ARBA00023315"/>
    </source>
</evidence>
<dbReference type="InterPro" id="IPR000182">
    <property type="entry name" value="GNAT_dom"/>
</dbReference>
<dbReference type="PANTHER" id="PTHR43792:SF8">
    <property type="entry name" value="[RIBOSOMAL PROTEIN US5]-ALANINE N-ACETYLTRANSFERASE"/>
    <property type="match status" value="1"/>
</dbReference>
<dbReference type="EMBL" id="WSFT01000031">
    <property type="protein sequence ID" value="MBS4538392.1"/>
    <property type="molecule type" value="Genomic_DNA"/>
</dbReference>
<evidence type="ECO:0000313" key="6">
    <source>
        <dbReference type="Proteomes" id="UP000724672"/>
    </source>
</evidence>
<keyword evidence="1" id="KW-0808">Transferase</keyword>
<dbReference type="PROSITE" id="PS51186">
    <property type="entry name" value="GNAT"/>
    <property type="match status" value="1"/>
</dbReference>
<dbReference type="Gene3D" id="3.40.630.30">
    <property type="match status" value="1"/>
</dbReference>
<evidence type="ECO:0000259" key="4">
    <source>
        <dbReference type="PROSITE" id="PS51186"/>
    </source>
</evidence>
<dbReference type="PANTHER" id="PTHR43792">
    <property type="entry name" value="GNAT FAMILY, PUTATIVE (AFU_ORTHOLOGUE AFUA_3G00765)-RELATED-RELATED"/>
    <property type="match status" value="1"/>
</dbReference>
<evidence type="ECO:0000313" key="5">
    <source>
        <dbReference type="EMBL" id="MBS4538392.1"/>
    </source>
</evidence>
<keyword evidence="6" id="KW-1185">Reference proteome</keyword>
<evidence type="ECO:0000256" key="3">
    <source>
        <dbReference type="ARBA" id="ARBA00038502"/>
    </source>
</evidence>
<reference evidence="5" key="1">
    <citation type="submission" date="2019-12" db="EMBL/GenBank/DDBJ databases">
        <title>Clostridiaceae gen. nov. sp. nov., isolated from sediment in Xinjiang, China.</title>
        <authorList>
            <person name="Zhang R."/>
        </authorList>
    </citation>
    <scope>NUCLEOTIDE SEQUENCE</scope>
    <source>
        <strain evidence="5">D2Q-11</strain>
    </source>
</reference>
<feature type="domain" description="N-acetyltransferase" evidence="4">
    <location>
        <begin position="7"/>
        <end position="165"/>
    </location>
</feature>
<dbReference type="InterPro" id="IPR051531">
    <property type="entry name" value="N-acetyltransferase"/>
</dbReference>
<dbReference type="RefSeq" id="WP_203366313.1">
    <property type="nucleotide sequence ID" value="NZ_WSFT01000031.1"/>
</dbReference>
<gene>
    <name evidence="5" type="ORF">GOQ27_07940</name>
</gene>
<comment type="similarity">
    <text evidence="3">Belongs to the acetyltransferase family. RimJ subfamily.</text>
</comment>
<organism evidence="5 6">
    <name type="scientific">Anaeromonas frigoriresistens</name>
    <dbReference type="NCBI Taxonomy" id="2683708"/>
    <lineage>
        <taxon>Bacteria</taxon>
        <taxon>Bacillati</taxon>
        <taxon>Bacillota</taxon>
        <taxon>Tissierellia</taxon>
        <taxon>Tissierellales</taxon>
        <taxon>Thermohalobacteraceae</taxon>
        <taxon>Anaeromonas</taxon>
    </lineage>
</organism>
<dbReference type="GO" id="GO:0016747">
    <property type="term" value="F:acyltransferase activity, transferring groups other than amino-acyl groups"/>
    <property type="evidence" value="ECO:0007669"/>
    <property type="project" value="InterPro"/>
</dbReference>
<evidence type="ECO:0000256" key="1">
    <source>
        <dbReference type="ARBA" id="ARBA00022679"/>
    </source>
</evidence>
<dbReference type="Pfam" id="PF13302">
    <property type="entry name" value="Acetyltransf_3"/>
    <property type="match status" value="1"/>
</dbReference>
<name>A0A942UZF5_9FIRM</name>
<accession>A0A942UZF5</accession>
<proteinExistence type="inferred from homology"/>
<dbReference type="Proteomes" id="UP000724672">
    <property type="component" value="Unassembled WGS sequence"/>
</dbReference>